<sequence>MTTVDFSDLVERARSLVTSGGPRVVLGITGSPGAGKSTLAEELLAAVRDEPPSGLPAGEWVAHLPMDGYHLADVELDRLGRRGRKGAPDTFDAHGYASLLERVLRETADVVYAPAFERTIEQPIAGSVPVLPAARLVITEGNYLLHDAAGWRRARAAIREVWYVDLDEDVRLDRLVARHERFGKAPEAARAWVREVDQVNADLIAATRGQADLVVPSSLVESLGTPPA</sequence>
<accession>A0ABX0GVD8</accession>
<dbReference type="SUPFAM" id="SSF52540">
    <property type="entry name" value="P-loop containing nucleoside triphosphate hydrolases"/>
    <property type="match status" value="1"/>
</dbReference>
<dbReference type="GO" id="GO:0016301">
    <property type="term" value="F:kinase activity"/>
    <property type="evidence" value="ECO:0007669"/>
    <property type="project" value="UniProtKB-KW"/>
</dbReference>
<keyword evidence="2" id="KW-1185">Reference proteome</keyword>
<dbReference type="Proteomes" id="UP000800981">
    <property type="component" value="Unassembled WGS sequence"/>
</dbReference>
<dbReference type="EMBL" id="JAANNP010000012">
    <property type="protein sequence ID" value="NHC14893.1"/>
    <property type="molecule type" value="Genomic_DNA"/>
</dbReference>
<dbReference type="Pfam" id="PF03308">
    <property type="entry name" value="MeaB"/>
    <property type="match status" value="1"/>
</dbReference>
<keyword evidence="1" id="KW-0418">Kinase</keyword>
<dbReference type="PRINTS" id="PR00988">
    <property type="entry name" value="URIDINKINASE"/>
</dbReference>
<proteinExistence type="predicted"/>
<dbReference type="Gene3D" id="3.40.50.300">
    <property type="entry name" value="P-loop containing nucleotide triphosphate hydrolases"/>
    <property type="match status" value="2"/>
</dbReference>
<dbReference type="PANTHER" id="PTHR10285">
    <property type="entry name" value="URIDINE KINASE"/>
    <property type="match status" value="1"/>
</dbReference>
<gene>
    <name evidence="1" type="ORF">G9H71_13980</name>
</gene>
<evidence type="ECO:0000313" key="1">
    <source>
        <dbReference type="EMBL" id="NHC14893.1"/>
    </source>
</evidence>
<dbReference type="RefSeq" id="WP_166282848.1">
    <property type="nucleotide sequence ID" value="NZ_JAANNP010000012.1"/>
</dbReference>
<dbReference type="InterPro" id="IPR027417">
    <property type="entry name" value="P-loop_NTPase"/>
</dbReference>
<dbReference type="NCBIfam" id="NF006743">
    <property type="entry name" value="PRK09270.1-2"/>
    <property type="match status" value="1"/>
</dbReference>
<name>A0ABX0GVD8_9ACTN</name>
<keyword evidence="1" id="KW-0808">Transferase</keyword>
<evidence type="ECO:0000313" key="2">
    <source>
        <dbReference type="Proteomes" id="UP000800981"/>
    </source>
</evidence>
<reference evidence="1 2" key="1">
    <citation type="submission" date="2020-03" db="EMBL/GenBank/DDBJ databases">
        <title>Two novel Motilibacter sp.</title>
        <authorList>
            <person name="Liu S."/>
        </authorList>
    </citation>
    <scope>NUCLEOTIDE SEQUENCE [LARGE SCALE GENOMIC DNA]</scope>
    <source>
        <strain evidence="1 2">E257</strain>
    </source>
</reference>
<comment type="caution">
    <text evidence="1">The sequence shown here is derived from an EMBL/GenBank/DDBJ whole genome shotgun (WGS) entry which is preliminary data.</text>
</comment>
<organism evidence="1 2">
    <name type="scientific">Motilibacter deserti</name>
    <dbReference type="NCBI Taxonomy" id="2714956"/>
    <lineage>
        <taxon>Bacteria</taxon>
        <taxon>Bacillati</taxon>
        <taxon>Actinomycetota</taxon>
        <taxon>Actinomycetes</taxon>
        <taxon>Motilibacterales</taxon>
        <taxon>Motilibacteraceae</taxon>
        <taxon>Motilibacter</taxon>
    </lineage>
</organism>
<protein>
    <submittedName>
        <fullName evidence="1">Nucleoside/nucleotide kinase family protein</fullName>
    </submittedName>
</protein>